<name>A0A1W9Z759_MYCAN</name>
<dbReference type="Proteomes" id="UP000192284">
    <property type="component" value="Unassembled WGS sequence"/>
</dbReference>
<sequence>MILMHADAWAALAQWATAAIAVGAAVYARGQVREARQTRERTAQPNVVVYVDRHEVRRYMDLVIKNFGQTTAYNVRLKVPPLQVAPYRNLITGEEVKSLYVPDSIAVLAPGQEWRTVWDSAIRREKYKGPLQDQFVGHVEFDDKISSDKPSYRNPISLDIKMFWNTTWITQNKGETVQKALYEIAGTLKNYSQEDKGVWVYTATGDEERHRREQEYQELLQQQYEFSRELGLIQDDPIHETHEPQEPE</sequence>
<organism evidence="1 2">
    <name type="scientific">Mycobacterium angelicum</name>
    <dbReference type="NCBI Taxonomy" id="470074"/>
    <lineage>
        <taxon>Bacteria</taxon>
        <taxon>Bacillati</taxon>
        <taxon>Actinomycetota</taxon>
        <taxon>Actinomycetes</taxon>
        <taxon>Mycobacteriales</taxon>
        <taxon>Mycobacteriaceae</taxon>
        <taxon>Mycobacterium</taxon>
    </lineage>
</organism>
<reference evidence="1 2" key="1">
    <citation type="submission" date="2017-02" db="EMBL/GenBank/DDBJ databases">
        <title>The new phylogeny of genus Mycobacterium.</title>
        <authorList>
            <person name="Tortoli E."/>
            <person name="Trovato A."/>
            <person name="Cirillo D.M."/>
        </authorList>
    </citation>
    <scope>NUCLEOTIDE SEQUENCE [LARGE SCALE GENOMIC DNA]</scope>
    <source>
        <strain evidence="1 2">DSM 45057</strain>
    </source>
</reference>
<gene>
    <name evidence="1" type="ORF">BST12_28670</name>
</gene>
<dbReference type="RefSeq" id="WP_083116510.1">
    <property type="nucleotide sequence ID" value="NZ_JACKTS010000003.1"/>
</dbReference>
<accession>A0A1W9Z759</accession>
<evidence type="ECO:0000313" key="1">
    <source>
        <dbReference type="EMBL" id="ORA07914.1"/>
    </source>
</evidence>
<evidence type="ECO:0000313" key="2">
    <source>
        <dbReference type="Proteomes" id="UP000192284"/>
    </source>
</evidence>
<protein>
    <submittedName>
        <fullName evidence="1">Uncharacterized protein</fullName>
    </submittedName>
</protein>
<dbReference type="EMBL" id="MVHE01000159">
    <property type="protein sequence ID" value="ORA07914.1"/>
    <property type="molecule type" value="Genomic_DNA"/>
</dbReference>
<keyword evidence="2" id="KW-1185">Reference proteome</keyword>
<comment type="caution">
    <text evidence="1">The sequence shown here is derived from an EMBL/GenBank/DDBJ whole genome shotgun (WGS) entry which is preliminary data.</text>
</comment>
<proteinExistence type="predicted"/>
<dbReference type="AlphaFoldDB" id="A0A1W9Z759"/>